<accession>A0A6B9FLF9</accession>
<dbReference type="EMBL" id="CP043538">
    <property type="protein sequence ID" value="QGY03383.1"/>
    <property type="molecule type" value="Genomic_DNA"/>
</dbReference>
<gene>
    <name evidence="1" type="ORF">MMSR116_16905</name>
</gene>
<evidence type="ECO:0008006" key="3">
    <source>
        <dbReference type="Google" id="ProtNLM"/>
    </source>
</evidence>
<dbReference type="Gene3D" id="1.25.40.10">
    <property type="entry name" value="Tetratricopeptide repeat domain"/>
    <property type="match status" value="1"/>
</dbReference>
<reference evidence="1 2" key="1">
    <citation type="journal article" date="2012" name="Genet. Mol. Biol.">
        <title>Analysis of 16S rRNA and mxaF genes revealing insights into Methylobacterium niche-specific plant association.</title>
        <authorList>
            <person name="Dourado M.N."/>
            <person name="Andreote F.D."/>
            <person name="Dini-Andreote F."/>
            <person name="Conti R."/>
            <person name="Araujo J.M."/>
            <person name="Araujo W.L."/>
        </authorList>
    </citation>
    <scope>NUCLEOTIDE SEQUENCE [LARGE SCALE GENOMIC DNA]</scope>
    <source>
        <strain evidence="1 2">SR1.6/6</strain>
    </source>
</reference>
<dbReference type="KEGG" id="mmes:MMSR116_16905"/>
<dbReference type="RefSeq" id="WP_158168894.1">
    <property type="nucleotide sequence ID" value="NZ_CP043538.1"/>
</dbReference>
<organism evidence="1 2">
    <name type="scientific">Methylobacterium mesophilicum SR1.6/6</name>
    <dbReference type="NCBI Taxonomy" id="908290"/>
    <lineage>
        <taxon>Bacteria</taxon>
        <taxon>Pseudomonadati</taxon>
        <taxon>Pseudomonadota</taxon>
        <taxon>Alphaproteobacteria</taxon>
        <taxon>Hyphomicrobiales</taxon>
        <taxon>Methylobacteriaceae</taxon>
        <taxon>Methylobacterium</taxon>
    </lineage>
</organism>
<dbReference type="SUPFAM" id="SSF81901">
    <property type="entry name" value="HCP-like"/>
    <property type="match status" value="1"/>
</dbReference>
<dbReference type="Proteomes" id="UP000012488">
    <property type="component" value="Chromosome"/>
</dbReference>
<reference evidence="1 2" key="2">
    <citation type="journal article" date="2013" name="Genome Announc.">
        <title>Draft Genome Sequence of Methylobacterium mesophilicum Strain SR1.6/6, Isolated from Citrus sinensis.</title>
        <authorList>
            <person name="Marinho Almeida D."/>
            <person name="Dini-Andreote F."/>
            <person name="Camargo Neves A.A."/>
            <person name="Juca Ramos R.T."/>
            <person name="Andreote F.D."/>
            <person name="Carneiro A.R."/>
            <person name="Oliveira de Souza Lima A."/>
            <person name="Caracciolo Gomes de Sa P.H."/>
            <person name="Ribeiro Barbosa M.S."/>
            <person name="Araujo W.L."/>
            <person name="Silva A."/>
        </authorList>
    </citation>
    <scope>NUCLEOTIDE SEQUENCE [LARGE SCALE GENOMIC DNA]</scope>
    <source>
        <strain evidence="1 2">SR1.6/6</strain>
    </source>
</reference>
<dbReference type="OrthoDB" id="5354021at2"/>
<dbReference type="InterPro" id="IPR011990">
    <property type="entry name" value="TPR-like_helical_dom_sf"/>
</dbReference>
<sequence>MSTEKETLQRVQAGLYHLRRGLTPFVESRMKGRHGANWLHFASRAAGGSPKAGLDEYGLLKTMIDSWRDVFDDAFGRGRGRHPHRRRHRAPHRQQFLRRHPQNHRRLNPAIKRVGNYPFMIARYNFYLANGYFETSEYCKAIDLYLKRADQGFWDEEVFLALLSAADAMERLDEPAAAILMLYERMIAIRPERAEAWLGASRYCRRKGNHAASYRYAEGGVGLDLPSKGLSLHPWVYAYGLREELALNAFHLGQSAVCLYNCTEILVQSNIPDEVRARVRALARQALTQIVEPIWGCRPLPYSSQYDPQWRA</sequence>
<dbReference type="AlphaFoldDB" id="A0A6B9FLF9"/>
<evidence type="ECO:0000313" key="2">
    <source>
        <dbReference type="Proteomes" id="UP000012488"/>
    </source>
</evidence>
<protein>
    <recommendedName>
        <fullName evidence="3">Tetratricopeptide repeat protein</fullName>
    </recommendedName>
</protein>
<name>A0A6B9FLF9_9HYPH</name>
<proteinExistence type="predicted"/>
<evidence type="ECO:0000313" key="1">
    <source>
        <dbReference type="EMBL" id="QGY03383.1"/>
    </source>
</evidence>